<evidence type="ECO:0000313" key="1">
    <source>
        <dbReference type="EnsemblMetazoa" id="AMIN014703-PA"/>
    </source>
</evidence>
<dbReference type="EnsemblMetazoa" id="AMIN014703-RA">
    <property type="protein sequence ID" value="AMIN014703-PA"/>
    <property type="gene ID" value="AMIN014703"/>
</dbReference>
<proteinExistence type="predicted"/>
<reference evidence="1" key="2">
    <citation type="submission" date="2020-05" db="UniProtKB">
        <authorList>
            <consortium name="EnsemblMetazoa"/>
        </authorList>
    </citation>
    <scope>IDENTIFICATION</scope>
    <source>
        <strain evidence="1">MINIMUS1</strain>
    </source>
</reference>
<evidence type="ECO:0000313" key="2">
    <source>
        <dbReference type="Proteomes" id="UP000075920"/>
    </source>
</evidence>
<dbReference type="Proteomes" id="UP000075920">
    <property type="component" value="Unassembled WGS sequence"/>
</dbReference>
<accession>A0A182WPW5</accession>
<dbReference type="AlphaFoldDB" id="A0A182WPW5"/>
<protein>
    <submittedName>
        <fullName evidence="1">Uncharacterized protein</fullName>
    </submittedName>
</protein>
<reference evidence="2" key="1">
    <citation type="submission" date="2013-03" db="EMBL/GenBank/DDBJ databases">
        <title>The Genome Sequence of Anopheles minimus MINIMUS1.</title>
        <authorList>
            <consortium name="The Broad Institute Genomics Platform"/>
            <person name="Neafsey D.E."/>
            <person name="Walton C."/>
            <person name="Walker B."/>
            <person name="Young S.K."/>
            <person name="Zeng Q."/>
            <person name="Gargeya S."/>
            <person name="Fitzgerald M."/>
            <person name="Haas B."/>
            <person name="Abouelleil A."/>
            <person name="Allen A.W."/>
            <person name="Alvarado L."/>
            <person name="Arachchi H.M."/>
            <person name="Berlin A.M."/>
            <person name="Chapman S.B."/>
            <person name="Gainer-Dewar J."/>
            <person name="Goldberg J."/>
            <person name="Griggs A."/>
            <person name="Gujja S."/>
            <person name="Hansen M."/>
            <person name="Howarth C."/>
            <person name="Imamovic A."/>
            <person name="Ireland A."/>
            <person name="Larimer J."/>
            <person name="McCowan C."/>
            <person name="Murphy C."/>
            <person name="Pearson M."/>
            <person name="Poon T.W."/>
            <person name="Priest M."/>
            <person name="Roberts A."/>
            <person name="Saif S."/>
            <person name="Shea T."/>
            <person name="Sisk P."/>
            <person name="Sykes S."/>
            <person name="Wortman J."/>
            <person name="Nusbaum C."/>
            <person name="Birren B."/>
        </authorList>
    </citation>
    <scope>NUCLEOTIDE SEQUENCE [LARGE SCALE GENOMIC DNA]</scope>
    <source>
        <strain evidence="2">MINIMUS1</strain>
    </source>
</reference>
<keyword evidence="2" id="KW-1185">Reference proteome</keyword>
<organism evidence="1 2">
    <name type="scientific">Anopheles minimus</name>
    <dbReference type="NCBI Taxonomy" id="112268"/>
    <lineage>
        <taxon>Eukaryota</taxon>
        <taxon>Metazoa</taxon>
        <taxon>Ecdysozoa</taxon>
        <taxon>Arthropoda</taxon>
        <taxon>Hexapoda</taxon>
        <taxon>Insecta</taxon>
        <taxon>Pterygota</taxon>
        <taxon>Neoptera</taxon>
        <taxon>Endopterygota</taxon>
        <taxon>Diptera</taxon>
        <taxon>Nematocera</taxon>
        <taxon>Culicoidea</taxon>
        <taxon>Culicidae</taxon>
        <taxon>Anophelinae</taxon>
        <taxon>Anopheles</taxon>
    </lineage>
</organism>
<dbReference type="VEuPathDB" id="VectorBase:AMIN014703"/>
<sequence>NRAEGEHVSLLFASSPAKVKRYAQTPCVVAGYCS</sequence>
<name>A0A182WPW5_9DIPT</name>